<comment type="caution">
    <text evidence="2">The sequence shown here is derived from an EMBL/GenBank/DDBJ whole genome shotgun (WGS) entry which is preliminary data.</text>
</comment>
<keyword evidence="3" id="KW-1185">Reference proteome</keyword>
<name>A0A7K1GKW6_9FLAO</name>
<evidence type="ECO:0000256" key="1">
    <source>
        <dbReference type="SAM" id="MobiDB-lite"/>
    </source>
</evidence>
<feature type="compositionally biased region" description="Basic and acidic residues" evidence="1">
    <location>
        <begin position="41"/>
        <end position="50"/>
    </location>
</feature>
<feature type="region of interest" description="Disordered" evidence="1">
    <location>
        <begin position="26"/>
        <end position="50"/>
    </location>
</feature>
<dbReference type="EMBL" id="WMJY01000004">
    <property type="protein sequence ID" value="MTH28864.1"/>
    <property type="molecule type" value="Genomic_DNA"/>
</dbReference>
<evidence type="ECO:0000313" key="3">
    <source>
        <dbReference type="Proteomes" id="UP000488936"/>
    </source>
</evidence>
<dbReference type="Proteomes" id="UP000488936">
    <property type="component" value="Unassembled WGS sequence"/>
</dbReference>
<accession>A0A7K1GKW6</accession>
<organism evidence="2 3">
    <name type="scientific">Myroides pelagicus</name>
    <dbReference type="NCBI Taxonomy" id="270914"/>
    <lineage>
        <taxon>Bacteria</taxon>
        <taxon>Pseudomonadati</taxon>
        <taxon>Bacteroidota</taxon>
        <taxon>Flavobacteriia</taxon>
        <taxon>Flavobacteriales</taxon>
        <taxon>Flavobacteriaceae</taxon>
        <taxon>Myroides</taxon>
    </lineage>
</organism>
<reference evidence="2 3" key="1">
    <citation type="journal article" date="2006" name="Int. J. Syst. Evol. Microbiol.">
        <title>Myroides pelagicus sp. nov., isolated from seawater in Thailand.</title>
        <authorList>
            <person name="Yoon J."/>
            <person name="Maneerat S."/>
            <person name="Kawai F."/>
            <person name="Yokota A."/>
        </authorList>
    </citation>
    <scope>NUCLEOTIDE SEQUENCE [LARGE SCALE GENOMIC DNA]</scope>
    <source>
        <strain evidence="2 3">SM1T</strain>
    </source>
</reference>
<sequence length="50" mass="5829">MTDLYQNKKHFQEISILVLPIYQSKSIGPEKKSSPTYQIFTKEKSNQTIP</sequence>
<protein>
    <submittedName>
        <fullName evidence="2">Uncharacterized protein</fullName>
    </submittedName>
</protein>
<evidence type="ECO:0000313" key="2">
    <source>
        <dbReference type="EMBL" id="MTH28864.1"/>
    </source>
</evidence>
<dbReference type="RefSeq" id="WP_155034847.1">
    <property type="nucleotide sequence ID" value="NZ_JAYMMG010000009.1"/>
</dbReference>
<dbReference type="AlphaFoldDB" id="A0A7K1GKW6"/>
<gene>
    <name evidence="2" type="ORF">GJV77_02865</name>
</gene>
<proteinExistence type="predicted"/>